<feature type="region of interest" description="Disordered" evidence="1">
    <location>
        <begin position="113"/>
        <end position="146"/>
    </location>
</feature>
<gene>
    <name evidence="2" type="ORF">P8T80_00755</name>
</gene>
<proteinExistence type="predicted"/>
<dbReference type="EMBL" id="JARUHM010000001">
    <property type="protein sequence ID" value="MDT9409935.1"/>
    <property type="molecule type" value="Genomic_DNA"/>
</dbReference>
<evidence type="ECO:0008006" key="4">
    <source>
        <dbReference type="Google" id="ProtNLM"/>
    </source>
</evidence>
<dbReference type="Proteomes" id="UP001265983">
    <property type="component" value="Unassembled WGS sequence"/>
</dbReference>
<protein>
    <recommendedName>
        <fullName evidence="4">RepA protein</fullName>
    </recommendedName>
</protein>
<accession>A0ABU3PJB8</accession>
<sequence>MGTDLDQFDPELIDGVRVLWISEGKTARDETAFRHALKVAHRLRTAGERMTDAAIIDAYEHAYKTAHRVGADGRVDEMPPMRDRQTMARRVRGYVTQAKTDAYGCSALGHATSSERKALSTMGRRGGQQAAKRWETDPNGDYAQTERKKLEQQASKKRSRAAKGARLTIAGWFIQAESETGEWPTIQSGMNEFGVSRQTVNRALKAADVSLPRGRKRQLK</sequence>
<evidence type="ECO:0000313" key="2">
    <source>
        <dbReference type="EMBL" id="MDT9409935.1"/>
    </source>
</evidence>
<name>A0ABU3PJB8_9CORY</name>
<comment type="caution">
    <text evidence="2">The sequence shown here is derived from an EMBL/GenBank/DDBJ whole genome shotgun (WGS) entry which is preliminary data.</text>
</comment>
<organism evidence="2 3">
    <name type="scientific">Corynebacterium rouxii</name>
    <dbReference type="NCBI Taxonomy" id="2719119"/>
    <lineage>
        <taxon>Bacteria</taxon>
        <taxon>Bacillati</taxon>
        <taxon>Actinomycetota</taxon>
        <taxon>Actinomycetes</taxon>
        <taxon>Mycobacteriales</taxon>
        <taxon>Corynebacteriaceae</taxon>
        <taxon>Corynebacterium</taxon>
    </lineage>
</organism>
<dbReference type="RefSeq" id="WP_315642967.1">
    <property type="nucleotide sequence ID" value="NZ_JARUHM010000001.1"/>
</dbReference>
<evidence type="ECO:0000313" key="3">
    <source>
        <dbReference type="Proteomes" id="UP001265983"/>
    </source>
</evidence>
<evidence type="ECO:0000256" key="1">
    <source>
        <dbReference type="SAM" id="MobiDB-lite"/>
    </source>
</evidence>
<reference evidence="2 3" key="1">
    <citation type="submission" date="2023-03" db="EMBL/GenBank/DDBJ databases">
        <title>Whole genome sequence of the first Corynebacterium rouxii strains isolated in Brazil: a recent member of Corynebacterium diphtheriae complex.</title>
        <authorList>
            <person name="Vieira V."/>
            <person name="Ramos J.N."/>
            <person name="Araujo M.R.B."/>
            <person name="Baio P.V."/>
            <person name="Sant'Anna L.O."/>
            <person name="Veras J.F.C."/>
            <person name="Vieira E.M.D."/>
            <person name="Sousa M.A.B."/>
            <person name="Camargo C.H."/>
            <person name="Sacchi C.T."/>
            <person name="Campos K.R."/>
            <person name="Santos M.B.N."/>
            <person name="Bokermann S."/>
            <person name="Alvim L.B."/>
            <person name="Santos L.S."/>
            <person name="Mattos-Guaraldi A.L."/>
        </authorList>
    </citation>
    <scope>NUCLEOTIDE SEQUENCE [LARGE SCALE GENOMIC DNA]</scope>
    <source>
        <strain evidence="2 3">70862</strain>
    </source>
</reference>
<keyword evidence="3" id="KW-1185">Reference proteome</keyword>